<dbReference type="KEGG" id="tasa:A1Q1_01476"/>
<dbReference type="EMBL" id="ALBS01000172">
    <property type="protein sequence ID" value="EJT49381.1"/>
    <property type="molecule type" value="Genomic_DNA"/>
</dbReference>
<dbReference type="PANTHER" id="PTHR40466">
    <property type="entry name" value="EXPRESSED PROTEIN"/>
    <property type="match status" value="1"/>
</dbReference>
<dbReference type="OrthoDB" id="3141857at2759"/>
<dbReference type="GeneID" id="25984990"/>
<accession>J5T656</accession>
<gene>
    <name evidence="3" type="ORF">A1Q1_01476</name>
</gene>
<comment type="caution">
    <text evidence="3">The sequence shown here is derived from an EMBL/GenBank/DDBJ whole genome shotgun (WGS) entry which is preliminary data.</text>
</comment>
<sequence length="135" mass="14962">MSTSNMPRRLATDVDPSKLSSVKNIQQGSSMVNRFAKRDPALYPLAFIMVGIAGATGYFFTRKFGDTHGDLHLAESGGMVHPWDDKSKHEVHPNSTAAFKYRYKTPQGHMEDAHPVLNSSTHKVNNPSTKWSTTS</sequence>
<dbReference type="AlphaFoldDB" id="J5T656"/>
<keyword evidence="2" id="KW-0472">Membrane</keyword>
<dbReference type="HOGENOM" id="CLU_1970471_0_0_1"/>
<evidence type="ECO:0000256" key="1">
    <source>
        <dbReference type="SAM" id="MobiDB-lite"/>
    </source>
</evidence>
<keyword evidence="2" id="KW-0812">Transmembrane</keyword>
<proteinExistence type="predicted"/>
<dbReference type="Proteomes" id="UP000002748">
    <property type="component" value="Unassembled WGS sequence"/>
</dbReference>
<evidence type="ECO:0000256" key="2">
    <source>
        <dbReference type="SAM" id="Phobius"/>
    </source>
</evidence>
<keyword evidence="2" id="KW-1133">Transmembrane helix</keyword>
<evidence type="ECO:0000313" key="4">
    <source>
        <dbReference type="Proteomes" id="UP000002748"/>
    </source>
</evidence>
<feature type="transmembrane region" description="Helical" evidence="2">
    <location>
        <begin position="41"/>
        <end position="60"/>
    </location>
</feature>
<name>J5T656_TRIAS</name>
<dbReference type="RefSeq" id="XP_014179990.1">
    <property type="nucleotide sequence ID" value="XM_014324515.1"/>
</dbReference>
<dbReference type="PANTHER" id="PTHR40466:SF1">
    <property type="entry name" value="FUNGAL PROTEIN"/>
    <property type="match status" value="1"/>
</dbReference>
<feature type="compositionally biased region" description="Polar residues" evidence="1">
    <location>
        <begin position="117"/>
        <end position="135"/>
    </location>
</feature>
<evidence type="ECO:0000313" key="3">
    <source>
        <dbReference type="EMBL" id="EJT49381.1"/>
    </source>
</evidence>
<protein>
    <submittedName>
        <fullName evidence="3">Uncharacterized protein</fullName>
    </submittedName>
</protein>
<dbReference type="InterPro" id="IPR039965">
    <property type="entry name" value="C3H7.08c"/>
</dbReference>
<reference evidence="3 4" key="1">
    <citation type="journal article" date="2012" name="Eukaryot. Cell">
        <title>Draft genome sequence of CBS 2479, the standard type strain of Trichosporon asahii.</title>
        <authorList>
            <person name="Yang R.Y."/>
            <person name="Li H.T."/>
            <person name="Zhu H."/>
            <person name="Zhou G.P."/>
            <person name="Wang M."/>
            <person name="Wang L."/>
        </authorList>
    </citation>
    <scope>NUCLEOTIDE SEQUENCE [LARGE SCALE GENOMIC DNA]</scope>
    <source>
        <strain evidence="4">ATCC 90039 / CBS 2479 / JCM 2466 / KCTC 7840 / NCYC 2677 / UAMH 7654</strain>
    </source>
</reference>
<dbReference type="VEuPathDB" id="FungiDB:A1Q1_01476"/>
<organism evidence="3 4">
    <name type="scientific">Trichosporon asahii var. asahii (strain ATCC 90039 / CBS 2479 / JCM 2466 / KCTC 7840 / NBRC 103889/ NCYC 2677 / UAMH 7654)</name>
    <name type="common">Yeast</name>
    <dbReference type="NCBI Taxonomy" id="1186058"/>
    <lineage>
        <taxon>Eukaryota</taxon>
        <taxon>Fungi</taxon>
        <taxon>Dikarya</taxon>
        <taxon>Basidiomycota</taxon>
        <taxon>Agaricomycotina</taxon>
        <taxon>Tremellomycetes</taxon>
        <taxon>Trichosporonales</taxon>
        <taxon>Trichosporonaceae</taxon>
        <taxon>Trichosporon</taxon>
    </lineage>
</organism>
<feature type="region of interest" description="Disordered" evidence="1">
    <location>
        <begin position="110"/>
        <end position="135"/>
    </location>
</feature>